<comment type="caution">
    <text evidence="1">The sequence shown here is derived from an EMBL/GenBank/DDBJ whole genome shotgun (WGS) entry which is preliminary data.</text>
</comment>
<organism evidence="1 2">
    <name type="scientific">Stenotrophomonas bentonitica</name>
    <dbReference type="NCBI Taxonomy" id="1450134"/>
    <lineage>
        <taxon>Bacteria</taxon>
        <taxon>Pseudomonadati</taxon>
        <taxon>Pseudomonadota</taxon>
        <taxon>Gammaproteobacteria</taxon>
        <taxon>Lysobacterales</taxon>
        <taxon>Lysobacteraceae</taxon>
        <taxon>Stenotrophomonas</taxon>
    </lineage>
</organism>
<protein>
    <recommendedName>
        <fullName evidence="3">Protein NO VEIN C-terminal domain-containing protein</fullName>
    </recommendedName>
</protein>
<gene>
    <name evidence="1" type="ORF">AAE039_04920</name>
</gene>
<keyword evidence="2" id="KW-1185">Reference proteome</keyword>
<dbReference type="RefSeq" id="WP_102789140.1">
    <property type="nucleotide sequence ID" value="NZ_JBBYHY010000002.1"/>
</dbReference>
<evidence type="ECO:0000313" key="2">
    <source>
        <dbReference type="Proteomes" id="UP001455088"/>
    </source>
</evidence>
<proteinExistence type="predicted"/>
<accession>A0ABU9JJD8</accession>
<evidence type="ECO:0008006" key="3">
    <source>
        <dbReference type="Google" id="ProtNLM"/>
    </source>
</evidence>
<dbReference type="Proteomes" id="UP001455088">
    <property type="component" value="Unassembled WGS sequence"/>
</dbReference>
<dbReference type="EMBL" id="JBBYHY010000002">
    <property type="protein sequence ID" value="MEL3952900.1"/>
    <property type="molecule type" value="Genomic_DNA"/>
</dbReference>
<reference evidence="1 2" key="1">
    <citation type="submission" date="2024-04" db="EMBL/GenBank/DDBJ databases">
        <title>Bacterial endophytes with biocontrol capabilities against important plant pathogens.</title>
        <authorList>
            <person name="Alayande K.A."/>
        </authorList>
    </citation>
    <scope>NUCLEOTIDE SEQUENCE [LARGE SCALE GENOMIC DNA]</scope>
    <source>
        <strain evidence="1 2">KV22</strain>
    </source>
</reference>
<name>A0ABU9JJD8_9GAMM</name>
<evidence type="ECO:0000313" key="1">
    <source>
        <dbReference type="EMBL" id="MEL3952900.1"/>
    </source>
</evidence>
<sequence length="339" mass="37946">MYVMLENSNDIDKAQRQLRATLKAQSDGVVTKALGYEVGARPVHSFQSQWWYWTSEGNKGGPSGARRFNWFGAYNEAAAVNITVEMNIAYLSAAKEPGRRRPNAFFAKDIRSGQIYLFHTGVFGGSKAGISRPGFLAHSGLKPKVVLRAEGKQIHGIMVMPIQGQSASRTCFNYVRAAADYKAAARAGKLKSARFKKQVSRWRDYFIEAGGSRKFFVGGMVEYNSRHWEVVHALKLWRDKKGFTKGQTVVKDRFVDLAVAKGETLIEAYEVKTSCDRTDIYCAIGQLMVHSRADDDCKRILVLPIHANPFDGLAPVLNALDISLIRYRFEIDAVRLPVK</sequence>